<feature type="compositionally biased region" description="Basic and acidic residues" evidence="1">
    <location>
        <begin position="18"/>
        <end position="40"/>
    </location>
</feature>
<evidence type="ECO:0000256" key="1">
    <source>
        <dbReference type="SAM" id="MobiDB-lite"/>
    </source>
</evidence>
<gene>
    <name evidence="2" type="ORF">SCF082_LOCUS27827</name>
</gene>
<evidence type="ECO:0000313" key="2">
    <source>
        <dbReference type="EMBL" id="CAK9050456.1"/>
    </source>
</evidence>
<dbReference type="Proteomes" id="UP001642464">
    <property type="component" value="Unassembled WGS sequence"/>
</dbReference>
<organism evidence="2 3">
    <name type="scientific">Durusdinium trenchii</name>
    <dbReference type="NCBI Taxonomy" id="1381693"/>
    <lineage>
        <taxon>Eukaryota</taxon>
        <taxon>Sar</taxon>
        <taxon>Alveolata</taxon>
        <taxon>Dinophyceae</taxon>
        <taxon>Suessiales</taxon>
        <taxon>Symbiodiniaceae</taxon>
        <taxon>Durusdinium</taxon>
    </lineage>
</organism>
<sequence>ALCLFFFPATFTVATEFENQHPTDSETGRRLGGGDDDGGHGHAPHAPCNVDKTWTLSATGPEERMILEELAGWELTVQPFRNSWSVGHASMSRCLQ</sequence>
<keyword evidence="3" id="KW-1185">Reference proteome</keyword>
<comment type="caution">
    <text evidence="2">The sequence shown here is derived from an EMBL/GenBank/DDBJ whole genome shotgun (WGS) entry which is preliminary data.</text>
</comment>
<dbReference type="EMBL" id="CAXAMM010021702">
    <property type="protein sequence ID" value="CAK9050456.1"/>
    <property type="molecule type" value="Genomic_DNA"/>
</dbReference>
<evidence type="ECO:0000313" key="3">
    <source>
        <dbReference type="Proteomes" id="UP001642464"/>
    </source>
</evidence>
<name>A0ABP0MG34_9DINO</name>
<feature type="non-terminal residue" evidence="2">
    <location>
        <position position="1"/>
    </location>
</feature>
<accession>A0ABP0MG34</accession>
<protein>
    <submittedName>
        <fullName evidence="2">Uncharacterized protein</fullName>
    </submittedName>
</protein>
<proteinExistence type="predicted"/>
<feature type="region of interest" description="Disordered" evidence="1">
    <location>
        <begin position="17"/>
        <end position="51"/>
    </location>
</feature>
<reference evidence="2 3" key="1">
    <citation type="submission" date="2024-02" db="EMBL/GenBank/DDBJ databases">
        <authorList>
            <person name="Chen Y."/>
            <person name="Shah S."/>
            <person name="Dougan E. K."/>
            <person name="Thang M."/>
            <person name="Chan C."/>
        </authorList>
    </citation>
    <scope>NUCLEOTIDE SEQUENCE [LARGE SCALE GENOMIC DNA]</scope>
</reference>